<dbReference type="PATRIC" id="fig|1279460.3.peg.2366"/>
<sequence>MRFRNSVPGWAIEVGLIFVTFNRDKRPEQSTALRLQTISNLYDLKVELPYRFDQVKPVATEETKKRIDRSILVFCISLGGPTKELLSELEYATEQRKAVVCIHGLKSSKLNFDSINFLKIQFEENKTNYITVMKQIEKFLRRRLPANTLNKIYSTLGIALGMLFLSHE</sequence>
<name>A0A0M4N911_LEPIR</name>
<proteinExistence type="predicted"/>
<dbReference type="Proteomes" id="UP000056502">
    <property type="component" value="Chromosome I"/>
</dbReference>
<reference evidence="1 2" key="1">
    <citation type="journal article" date="2015" name="Genome Announc.">
        <title>Whole-Genome Sequence of Leptospira interrogans Serovar Hardjo Subtype Hardjoprajitno Strain Norma, Isolated from Cattle in a Leptospirosis Outbreak in Brazil.</title>
        <authorList>
            <person name="Cosate M.R."/>
            <person name="Soares S.C."/>
            <person name="Mendes T.A."/>
            <person name="Raittz R.T."/>
            <person name="Moreira E.C."/>
            <person name="Leite R."/>
            <person name="Fernandes G.R."/>
            <person name="Haddad J.P."/>
            <person name="Ortega J.M."/>
        </authorList>
    </citation>
    <scope>NUCLEOTIDE SEQUENCE [LARGE SCALE GENOMIC DNA]</scope>
    <source>
        <strain evidence="1 2">Norma</strain>
    </source>
</reference>
<accession>A0A0M4N911</accession>
<gene>
    <name evidence="1" type="ORF">G436_2354</name>
</gene>
<organism evidence="1">
    <name type="scientific">Leptospira interrogans serovar Hardjo str. Norma</name>
    <dbReference type="NCBI Taxonomy" id="1279460"/>
    <lineage>
        <taxon>Bacteria</taxon>
        <taxon>Pseudomonadati</taxon>
        <taxon>Spirochaetota</taxon>
        <taxon>Spirochaetia</taxon>
        <taxon>Leptospirales</taxon>
        <taxon>Leptospiraceae</taxon>
        <taxon>Leptospira</taxon>
    </lineage>
</organism>
<protein>
    <submittedName>
        <fullName evidence="1">Uncharacterized protein</fullName>
    </submittedName>
</protein>
<dbReference type="RefSeq" id="WP_002188763.1">
    <property type="nucleotide sequence ID" value="NZ_CP012603.1"/>
</dbReference>
<evidence type="ECO:0000313" key="2">
    <source>
        <dbReference type="Proteomes" id="UP000056502"/>
    </source>
</evidence>
<dbReference type="EMBL" id="CP012603">
    <property type="protein sequence ID" value="ALE39530.1"/>
    <property type="molecule type" value="Genomic_DNA"/>
</dbReference>
<dbReference type="AlphaFoldDB" id="A0A0M4N911"/>
<evidence type="ECO:0000313" key="1">
    <source>
        <dbReference type="EMBL" id="ALE39530.1"/>
    </source>
</evidence>